<evidence type="ECO:0000313" key="2">
    <source>
        <dbReference type="EMBL" id="EYF01177.1"/>
    </source>
</evidence>
<keyword evidence="3" id="KW-1185">Reference proteome</keyword>
<dbReference type="AlphaFoldDB" id="A0A017SWP1"/>
<organism evidence="2 3">
    <name type="scientific">Chondromyces apiculatus DSM 436</name>
    <dbReference type="NCBI Taxonomy" id="1192034"/>
    <lineage>
        <taxon>Bacteria</taxon>
        <taxon>Pseudomonadati</taxon>
        <taxon>Myxococcota</taxon>
        <taxon>Polyangia</taxon>
        <taxon>Polyangiales</taxon>
        <taxon>Polyangiaceae</taxon>
        <taxon>Chondromyces</taxon>
    </lineage>
</organism>
<protein>
    <submittedName>
        <fullName evidence="2">Uncharacterized protein</fullName>
    </submittedName>
</protein>
<evidence type="ECO:0000313" key="3">
    <source>
        <dbReference type="Proteomes" id="UP000019678"/>
    </source>
</evidence>
<proteinExistence type="predicted"/>
<comment type="caution">
    <text evidence="2">The sequence shown here is derived from an EMBL/GenBank/DDBJ whole genome shotgun (WGS) entry which is preliminary data.</text>
</comment>
<evidence type="ECO:0000256" key="1">
    <source>
        <dbReference type="SAM" id="Phobius"/>
    </source>
</evidence>
<keyword evidence="1" id="KW-0472">Membrane</keyword>
<dbReference type="RefSeq" id="WP_044249921.1">
    <property type="nucleotide sequence ID" value="NZ_ASRX01000087.1"/>
</dbReference>
<accession>A0A017SWP1</accession>
<sequence>MSPSRASVFLALAGQVLAFAAMVVLVGAFLTADRRDWPEMLSDWSLWVIPFGLLVVSELLRRATSRRLTVVFEHGVTFAMGRQTRSVRWDAIAKVVAEGGRLALKLRSGEEVALPKPLAGNEAVRAALVAGVKGQGKAAAKG</sequence>
<dbReference type="Proteomes" id="UP000019678">
    <property type="component" value="Unassembled WGS sequence"/>
</dbReference>
<name>A0A017SWP1_9BACT</name>
<keyword evidence="1" id="KW-1133">Transmembrane helix</keyword>
<gene>
    <name evidence="2" type="ORF">CAP_8600</name>
</gene>
<reference evidence="2 3" key="1">
    <citation type="submission" date="2013-05" db="EMBL/GenBank/DDBJ databases">
        <title>Genome assembly of Chondromyces apiculatus DSM 436.</title>
        <authorList>
            <person name="Sharma G."/>
            <person name="Khatri I."/>
            <person name="Kaur C."/>
            <person name="Mayilraj S."/>
            <person name="Subramanian S."/>
        </authorList>
    </citation>
    <scope>NUCLEOTIDE SEQUENCE [LARGE SCALE GENOMIC DNA]</scope>
    <source>
        <strain evidence="2 3">DSM 436</strain>
    </source>
</reference>
<dbReference type="OrthoDB" id="9867860at2"/>
<feature type="transmembrane region" description="Helical" evidence="1">
    <location>
        <begin position="44"/>
        <end position="60"/>
    </location>
</feature>
<keyword evidence="1" id="KW-0812">Transmembrane</keyword>
<dbReference type="EMBL" id="ASRX01000087">
    <property type="protein sequence ID" value="EYF01177.1"/>
    <property type="molecule type" value="Genomic_DNA"/>
</dbReference>